<reference evidence="3" key="1">
    <citation type="submission" date="2020-03" db="EMBL/GenBank/DDBJ databases">
        <title>Draft Genome Sequence of Cylindrodendrum hubeiense.</title>
        <authorList>
            <person name="Buettner E."/>
            <person name="Kellner H."/>
        </authorList>
    </citation>
    <scope>NUCLEOTIDE SEQUENCE</scope>
    <source>
        <strain evidence="3">IHI 201604</strain>
    </source>
</reference>
<dbReference type="InterPro" id="IPR046341">
    <property type="entry name" value="SET_dom_sf"/>
</dbReference>
<comment type="caution">
    <text evidence="3">The sequence shown here is derived from an EMBL/GenBank/DDBJ whole genome shotgun (WGS) entry which is preliminary data.</text>
</comment>
<dbReference type="PANTHER" id="PTHR47332">
    <property type="entry name" value="SET DOMAIN-CONTAINING PROTEIN 5"/>
    <property type="match status" value="1"/>
</dbReference>
<protein>
    <recommendedName>
        <fullName evidence="2">SET domain-containing protein</fullName>
    </recommendedName>
</protein>
<organism evidence="3 4">
    <name type="scientific">Cylindrodendrum hubeiense</name>
    <dbReference type="NCBI Taxonomy" id="595255"/>
    <lineage>
        <taxon>Eukaryota</taxon>
        <taxon>Fungi</taxon>
        <taxon>Dikarya</taxon>
        <taxon>Ascomycota</taxon>
        <taxon>Pezizomycotina</taxon>
        <taxon>Sordariomycetes</taxon>
        <taxon>Hypocreomycetidae</taxon>
        <taxon>Hypocreales</taxon>
        <taxon>Nectriaceae</taxon>
        <taxon>Cylindrodendrum</taxon>
    </lineage>
</organism>
<name>A0A9P5H6Z3_9HYPO</name>
<feature type="domain" description="SET" evidence="2">
    <location>
        <begin position="71"/>
        <end position="120"/>
    </location>
</feature>
<keyword evidence="4" id="KW-1185">Reference proteome</keyword>
<sequence>MPRPPAFIVHRRFLEDLASSQQQHDLLEKAVTYLPENTAKLFLSQMAHLGGHRINDIFMTNGYQVVLGGPDSHHYGSYPEISRINHDCRPNLGYYIDSDFVHRTRAVRKILPGEELTVTYLNPFQHRAARQRRAQNAWGFDCRCPQCALAEALADESDERLQRIHVLEEQMEDLEKELTMDDIRKLVEMYKKERLDIKLAGALTLAAMNANLLGEAAAAREYALQAVEAGIIEKCESEDVKSMRLLAENPKEHFTWRGRVTENGIKYHKIS</sequence>
<evidence type="ECO:0000259" key="2">
    <source>
        <dbReference type="Pfam" id="PF00856"/>
    </source>
</evidence>
<evidence type="ECO:0000313" key="4">
    <source>
        <dbReference type="Proteomes" id="UP000722485"/>
    </source>
</evidence>
<dbReference type="Gene3D" id="2.170.270.10">
    <property type="entry name" value="SET domain"/>
    <property type="match status" value="1"/>
</dbReference>
<dbReference type="AlphaFoldDB" id="A0A9P5H6Z3"/>
<dbReference type="OrthoDB" id="265717at2759"/>
<accession>A0A9P5H6Z3</accession>
<dbReference type="SUPFAM" id="SSF82199">
    <property type="entry name" value="SET domain"/>
    <property type="match status" value="1"/>
</dbReference>
<evidence type="ECO:0000313" key="3">
    <source>
        <dbReference type="EMBL" id="KAF7546398.1"/>
    </source>
</evidence>
<dbReference type="EMBL" id="JAANBB010000215">
    <property type="protein sequence ID" value="KAF7546398.1"/>
    <property type="molecule type" value="Genomic_DNA"/>
</dbReference>
<proteinExistence type="predicted"/>
<dbReference type="Pfam" id="PF00856">
    <property type="entry name" value="SET"/>
    <property type="match status" value="1"/>
</dbReference>
<dbReference type="CDD" id="cd20071">
    <property type="entry name" value="SET_SMYD"/>
    <property type="match status" value="1"/>
</dbReference>
<evidence type="ECO:0000256" key="1">
    <source>
        <dbReference type="SAM" id="Coils"/>
    </source>
</evidence>
<dbReference type="Proteomes" id="UP000722485">
    <property type="component" value="Unassembled WGS sequence"/>
</dbReference>
<feature type="coiled-coil region" evidence="1">
    <location>
        <begin position="157"/>
        <end position="184"/>
    </location>
</feature>
<keyword evidence="1" id="KW-0175">Coiled coil</keyword>
<gene>
    <name evidence="3" type="ORF">G7Z17_g8471</name>
</gene>
<dbReference type="PANTHER" id="PTHR47332:SF6">
    <property type="entry name" value="SET DOMAIN-CONTAINING PROTEIN"/>
    <property type="match status" value="1"/>
</dbReference>
<dbReference type="InterPro" id="IPR053185">
    <property type="entry name" value="SET_domain_protein"/>
</dbReference>
<dbReference type="InterPro" id="IPR001214">
    <property type="entry name" value="SET_dom"/>
</dbReference>